<gene>
    <name evidence="1" type="ORF">L9F63_023283</name>
</gene>
<dbReference type="Proteomes" id="UP001233999">
    <property type="component" value="Unassembled WGS sequence"/>
</dbReference>
<evidence type="ECO:0000313" key="2">
    <source>
        <dbReference type="Proteomes" id="UP001233999"/>
    </source>
</evidence>
<organism evidence="1 2">
    <name type="scientific">Diploptera punctata</name>
    <name type="common">Pacific beetle cockroach</name>
    <dbReference type="NCBI Taxonomy" id="6984"/>
    <lineage>
        <taxon>Eukaryota</taxon>
        <taxon>Metazoa</taxon>
        <taxon>Ecdysozoa</taxon>
        <taxon>Arthropoda</taxon>
        <taxon>Hexapoda</taxon>
        <taxon>Insecta</taxon>
        <taxon>Pterygota</taxon>
        <taxon>Neoptera</taxon>
        <taxon>Polyneoptera</taxon>
        <taxon>Dictyoptera</taxon>
        <taxon>Blattodea</taxon>
        <taxon>Blaberoidea</taxon>
        <taxon>Blaberidae</taxon>
        <taxon>Diplopterinae</taxon>
        <taxon>Diploptera</taxon>
    </lineage>
</organism>
<accession>A0AAD7ZJL4</accession>
<dbReference type="AlphaFoldDB" id="A0AAD7ZJL4"/>
<dbReference type="EMBL" id="JASPKZ010007895">
    <property type="protein sequence ID" value="KAJ9581542.1"/>
    <property type="molecule type" value="Genomic_DNA"/>
</dbReference>
<proteinExistence type="predicted"/>
<evidence type="ECO:0000313" key="1">
    <source>
        <dbReference type="EMBL" id="KAJ9581542.1"/>
    </source>
</evidence>
<comment type="caution">
    <text evidence="1">The sequence shown here is derived from an EMBL/GenBank/DDBJ whole genome shotgun (WGS) entry which is preliminary data.</text>
</comment>
<protein>
    <submittedName>
        <fullName evidence="1">Uncharacterized protein</fullName>
    </submittedName>
</protein>
<name>A0AAD7ZJL4_DIPPU</name>
<reference evidence="1" key="2">
    <citation type="submission" date="2023-05" db="EMBL/GenBank/DDBJ databases">
        <authorList>
            <person name="Fouks B."/>
        </authorList>
    </citation>
    <scope>NUCLEOTIDE SEQUENCE</scope>
    <source>
        <strain evidence="1">Stay&amp;Tobe</strain>
        <tissue evidence="1">Testes</tissue>
    </source>
</reference>
<feature type="non-terminal residue" evidence="1">
    <location>
        <position position="81"/>
    </location>
</feature>
<sequence length="81" mass="9563">TCSLIMKSKCALKPYVLSSYHIIEISRFIIGLFRVLKIKVRNIVKNSFFKIPKERMTIKDKLTNFVKEFAYVYILNARLAF</sequence>
<reference evidence="1" key="1">
    <citation type="journal article" date="2023" name="IScience">
        <title>Live-bearing cockroach genome reveals convergent evolutionary mechanisms linked to viviparity in insects and beyond.</title>
        <authorList>
            <person name="Fouks B."/>
            <person name="Harrison M.C."/>
            <person name="Mikhailova A.A."/>
            <person name="Marchal E."/>
            <person name="English S."/>
            <person name="Carruthers M."/>
            <person name="Jennings E.C."/>
            <person name="Chiamaka E.L."/>
            <person name="Frigard R.A."/>
            <person name="Pippel M."/>
            <person name="Attardo G.M."/>
            <person name="Benoit J.B."/>
            <person name="Bornberg-Bauer E."/>
            <person name="Tobe S.S."/>
        </authorList>
    </citation>
    <scope>NUCLEOTIDE SEQUENCE</scope>
    <source>
        <tissue evidence="1">Testes</tissue>
    </source>
</reference>
<keyword evidence="2" id="KW-1185">Reference proteome</keyword>
<feature type="non-terminal residue" evidence="1">
    <location>
        <position position="1"/>
    </location>
</feature>